<gene>
    <name evidence="2" type="ORF">EIW28_02300</name>
</gene>
<evidence type="ECO:0000313" key="3">
    <source>
        <dbReference type="Proteomes" id="UP000277256"/>
    </source>
</evidence>
<evidence type="ECO:0000313" key="2">
    <source>
        <dbReference type="EMBL" id="RRS01620.1"/>
    </source>
</evidence>
<reference evidence="2 3" key="1">
    <citation type="submission" date="2018-12" db="EMBL/GenBank/DDBJ databases">
        <title>Glycomyces sp. YIM 121974 draft genome.</title>
        <authorList>
            <person name="Li Q."/>
        </authorList>
    </citation>
    <scope>NUCLEOTIDE SEQUENCE [LARGE SCALE GENOMIC DNA]</scope>
    <source>
        <strain evidence="2 3">YIM 121974</strain>
    </source>
</reference>
<evidence type="ECO:0000259" key="1">
    <source>
        <dbReference type="Pfam" id="PF13468"/>
    </source>
</evidence>
<dbReference type="Pfam" id="PF13468">
    <property type="entry name" value="Glyoxalase_3"/>
    <property type="match status" value="1"/>
</dbReference>
<sequence length="212" mass="22747">MTRIRPMSSLDHLVLATPDLAVTVKEVARLTGTQPVPGGVHLGLGTRNFLLGLGEGTYLEIIGPDPEQEAPDKWRPFGIDTLTEARLVTWSVRVEGIDAAVAASREAGYDPGEPWEMSRQSPAGDTLTWRLTLDKEGRHRGPVPFLIDWGATPHPAADLPVVPLVGLEAVHPHPERVEPHIHALGAKLPMKAGNRGSLAATLFGESGLVVLI</sequence>
<dbReference type="SUPFAM" id="SSF54593">
    <property type="entry name" value="Glyoxalase/Bleomycin resistance protein/Dihydroxybiphenyl dioxygenase"/>
    <property type="match status" value="1"/>
</dbReference>
<proteinExistence type="predicted"/>
<dbReference type="PANTHER" id="PTHR40265">
    <property type="entry name" value="BLL2707 PROTEIN"/>
    <property type="match status" value="1"/>
</dbReference>
<dbReference type="InterPro" id="IPR029068">
    <property type="entry name" value="Glyas_Bleomycin-R_OHBP_Dase"/>
</dbReference>
<name>A0A426V470_9ACTN</name>
<dbReference type="OrthoDB" id="3227561at2"/>
<dbReference type="Gene3D" id="3.10.180.10">
    <property type="entry name" value="2,3-Dihydroxybiphenyl 1,2-Dioxygenase, domain 1"/>
    <property type="match status" value="1"/>
</dbReference>
<dbReference type="AlphaFoldDB" id="A0A426V470"/>
<dbReference type="EMBL" id="RSEB01000001">
    <property type="protein sequence ID" value="RRS01620.1"/>
    <property type="molecule type" value="Genomic_DNA"/>
</dbReference>
<feature type="domain" description="Glyoxalase-like" evidence="1">
    <location>
        <begin position="10"/>
        <end position="184"/>
    </location>
</feature>
<accession>A0A426V470</accession>
<dbReference type="PANTHER" id="PTHR40265:SF1">
    <property type="entry name" value="GLYOXALASE-LIKE DOMAIN-CONTAINING PROTEIN"/>
    <property type="match status" value="1"/>
</dbReference>
<dbReference type="Proteomes" id="UP000277256">
    <property type="component" value="Unassembled WGS sequence"/>
</dbReference>
<dbReference type="InterPro" id="IPR025870">
    <property type="entry name" value="Glyoxalase-like_dom"/>
</dbReference>
<comment type="caution">
    <text evidence="2">The sequence shown here is derived from an EMBL/GenBank/DDBJ whole genome shotgun (WGS) entry which is preliminary data.</text>
</comment>
<keyword evidence="3" id="KW-1185">Reference proteome</keyword>
<organism evidence="2 3">
    <name type="scientific">Glycomyces terrestris</name>
    <dbReference type="NCBI Taxonomy" id="2493553"/>
    <lineage>
        <taxon>Bacteria</taxon>
        <taxon>Bacillati</taxon>
        <taxon>Actinomycetota</taxon>
        <taxon>Actinomycetes</taxon>
        <taxon>Glycomycetales</taxon>
        <taxon>Glycomycetaceae</taxon>
        <taxon>Glycomyces</taxon>
    </lineage>
</organism>
<protein>
    <submittedName>
        <fullName evidence="2">VOC family protein</fullName>
    </submittedName>
</protein>